<accession>A1THW1</accession>
<reference evidence="2" key="1">
    <citation type="submission" date="2006-12" db="EMBL/GenBank/DDBJ databases">
        <title>Complete sequence of Mycobacterium vanbaalenii PYR-1.</title>
        <authorList>
            <consortium name="US DOE Joint Genome Institute"/>
            <person name="Copeland A."/>
            <person name="Lucas S."/>
            <person name="Lapidus A."/>
            <person name="Barry K."/>
            <person name="Detter J.C."/>
            <person name="Glavina del Rio T."/>
            <person name="Hammon N."/>
            <person name="Israni S."/>
            <person name="Dalin E."/>
            <person name="Tice H."/>
            <person name="Pitluck S."/>
            <person name="Singan V."/>
            <person name="Schmutz J."/>
            <person name="Larimer F."/>
            <person name="Land M."/>
            <person name="Hauser L."/>
            <person name="Kyrpides N."/>
            <person name="Anderson I.J."/>
            <person name="Miller C."/>
            <person name="Richardson P."/>
        </authorList>
    </citation>
    <scope>NUCLEOTIDE SEQUENCE [LARGE SCALE GENOMIC DNA]</scope>
    <source>
        <strain evidence="2">PYR-1</strain>
    </source>
</reference>
<dbReference type="KEGG" id="mva:Mvan_6006"/>
<organism evidence="2 3">
    <name type="scientific">Mycolicibacterium vanbaalenii (strain DSM 7251 / JCM 13017 / BCRC 16820 / KCTC 9966 / NRRL B-24157 / PYR-1)</name>
    <name type="common">Mycobacterium vanbaalenii</name>
    <dbReference type="NCBI Taxonomy" id="350058"/>
    <lineage>
        <taxon>Bacteria</taxon>
        <taxon>Bacillati</taxon>
        <taxon>Actinomycetota</taxon>
        <taxon>Actinomycetes</taxon>
        <taxon>Mycobacteriales</taxon>
        <taxon>Mycobacteriaceae</taxon>
        <taxon>Mycolicibacterium</taxon>
    </lineage>
</organism>
<dbReference type="Proteomes" id="UP000009159">
    <property type="component" value="Chromosome"/>
</dbReference>
<sequence length="610" mass="65720">MPFQPVELIVECTLGAAPDGNATMSVQASLGPDEESAAKVSPLGLWADMAQRSDRRFQLGKSIFDRSGAGPLLGKAIATANHRGCWLRVVLRFLPPGGAEPDSLRGDVKTQWEGLVSAPWESMFVDLGGDHFQPVALALLDEPKVSIVRDVPQNHSLLFALGSGSQPTYLHIDGTNDGSSTIAFQQGERVLVQKGEAASFDDAKDIVDGCTSTIAVLHLTAHGEDGEIQIHDDWVGARKFATLVKRAKPGLLMLSVCNSTQDPEEGMVSFLEKIALPAFVGMQEPITVFANSRFVTAFFSALDAGGSLDESMHSGRMALLRSGPESGSPTWSVPVLYMNQETRKTPYLWERRDPTPLLEFESIPTVSLICARRTSDGEIRLLRRRSHGGFVWTDEPGGAVSLSPDGRLAAVLDSGMLWITTLGREGEFWDWPAVTLKAEDMNAEAKLLAVAAEGPDRATCLLSHESATVVVRVSTEGAVDQLRTLKDHGSYAGVLHAGTALLVNGGVRDIHTCEDFSQLEDVWAVDATNAGGQLRVAAVGTDKAGDRTVYVNGRRVLTLRPDAMAVGLIRELARDPTPTNLAVLSRGPAGMSLEEIQIPEADVWSTERWL</sequence>
<feature type="domain" description="CHAT" evidence="1">
    <location>
        <begin position="191"/>
        <end position="349"/>
    </location>
</feature>
<dbReference type="HOGENOM" id="CLU_447474_0_0_11"/>
<dbReference type="EMBL" id="CP000511">
    <property type="protein sequence ID" value="ABM16761.1"/>
    <property type="molecule type" value="Genomic_DNA"/>
</dbReference>
<dbReference type="AlphaFoldDB" id="A1THW1"/>
<protein>
    <recommendedName>
        <fullName evidence="1">CHAT domain-containing protein</fullName>
    </recommendedName>
</protein>
<keyword evidence="3" id="KW-1185">Reference proteome</keyword>
<name>A1THW1_MYCVP</name>
<evidence type="ECO:0000313" key="2">
    <source>
        <dbReference type="EMBL" id="ABM16761.1"/>
    </source>
</evidence>
<evidence type="ECO:0000313" key="3">
    <source>
        <dbReference type="Proteomes" id="UP000009159"/>
    </source>
</evidence>
<dbReference type="eggNOG" id="COG4995">
    <property type="taxonomic scope" value="Bacteria"/>
</dbReference>
<dbReference type="Pfam" id="PF12770">
    <property type="entry name" value="CHAT"/>
    <property type="match status" value="1"/>
</dbReference>
<dbReference type="STRING" id="350058.Mvan_6006"/>
<gene>
    <name evidence="2" type="ordered locus">Mvan_6006</name>
</gene>
<proteinExistence type="predicted"/>
<dbReference type="RefSeq" id="WP_011783105.1">
    <property type="nucleotide sequence ID" value="NC_008726.1"/>
</dbReference>
<dbReference type="InterPro" id="IPR024983">
    <property type="entry name" value="CHAT_dom"/>
</dbReference>
<evidence type="ECO:0000259" key="1">
    <source>
        <dbReference type="Pfam" id="PF12770"/>
    </source>
</evidence>